<evidence type="ECO:0000313" key="1">
    <source>
        <dbReference type="EMBL" id="PON51060.1"/>
    </source>
</evidence>
<keyword evidence="2" id="KW-1185">Reference proteome</keyword>
<sequence length="176" mass="20489">MGCSYVVPTLPHGREKLTTSTIPPLSSTRHFLCCYLEAAAAFWVINTKSWSIPLRVALGVSMVVLHLLLQSFCWDYYVGSFGMEHGRVFKYFGESRNHLHKVEYITKPRELTTHCLNVFELEKDYARWVLKFKVDLVEISNVFPEFEDYRFYVLCMVHGELDEDLFLELNIPGKVL</sequence>
<reference evidence="2" key="1">
    <citation type="submission" date="2016-06" db="EMBL/GenBank/DDBJ databases">
        <title>Parallel loss of symbiosis genes in relatives of nitrogen-fixing non-legume Parasponia.</title>
        <authorList>
            <person name="Van Velzen R."/>
            <person name="Holmer R."/>
            <person name="Bu F."/>
            <person name="Rutten L."/>
            <person name="Van Zeijl A."/>
            <person name="Liu W."/>
            <person name="Santuari L."/>
            <person name="Cao Q."/>
            <person name="Sharma T."/>
            <person name="Shen D."/>
            <person name="Roswanjaya Y."/>
            <person name="Wardhani T."/>
            <person name="Kalhor M.S."/>
            <person name="Jansen J."/>
            <person name="Van den Hoogen J."/>
            <person name="Gungor B."/>
            <person name="Hartog M."/>
            <person name="Hontelez J."/>
            <person name="Verver J."/>
            <person name="Yang W.-C."/>
            <person name="Schijlen E."/>
            <person name="Repin R."/>
            <person name="Schilthuizen M."/>
            <person name="Schranz E."/>
            <person name="Heidstra R."/>
            <person name="Miyata K."/>
            <person name="Fedorova E."/>
            <person name="Kohlen W."/>
            <person name="Bisseling T."/>
            <person name="Smit S."/>
            <person name="Geurts R."/>
        </authorList>
    </citation>
    <scope>NUCLEOTIDE SEQUENCE [LARGE SCALE GENOMIC DNA]</scope>
    <source>
        <strain evidence="2">cv. WU1-14</strain>
    </source>
</reference>
<dbReference type="AlphaFoldDB" id="A0A2P5BQL3"/>
<dbReference type="EMBL" id="JXTB01000238">
    <property type="protein sequence ID" value="PON51060.1"/>
    <property type="molecule type" value="Genomic_DNA"/>
</dbReference>
<comment type="caution">
    <text evidence="1">The sequence shown here is derived from an EMBL/GenBank/DDBJ whole genome shotgun (WGS) entry which is preliminary data.</text>
</comment>
<protein>
    <submittedName>
        <fullName evidence="1">Uncharacterized protein</fullName>
    </submittedName>
</protein>
<gene>
    <name evidence="1" type="ORF">PanWU01x14_219180</name>
</gene>
<organism evidence="1 2">
    <name type="scientific">Parasponia andersonii</name>
    <name type="common">Sponia andersonii</name>
    <dbReference type="NCBI Taxonomy" id="3476"/>
    <lineage>
        <taxon>Eukaryota</taxon>
        <taxon>Viridiplantae</taxon>
        <taxon>Streptophyta</taxon>
        <taxon>Embryophyta</taxon>
        <taxon>Tracheophyta</taxon>
        <taxon>Spermatophyta</taxon>
        <taxon>Magnoliopsida</taxon>
        <taxon>eudicotyledons</taxon>
        <taxon>Gunneridae</taxon>
        <taxon>Pentapetalae</taxon>
        <taxon>rosids</taxon>
        <taxon>fabids</taxon>
        <taxon>Rosales</taxon>
        <taxon>Cannabaceae</taxon>
        <taxon>Parasponia</taxon>
    </lineage>
</organism>
<accession>A0A2P5BQL3</accession>
<proteinExistence type="predicted"/>
<dbReference type="OrthoDB" id="1161293at2759"/>
<name>A0A2P5BQL3_PARAD</name>
<evidence type="ECO:0000313" key="2">
    <source>
        <dbReference type="Proteomes" id="UP000237105"/>
    </source>
</evidence>
<dbReference type="Proteomes" id="UP000237105">
    <property type="component" value="Unassembled WGS sequence"/>
</dbReference>